<dbReference type="GO" id="GO:0003713">
    <property type="term" value="F:transcription coactivator activity"/>
    <property type="evidence" value="ECO:0007669"/>
    <property type="project" value="TreeGrafter"/>
</dbReference>
<dbReference type="PANTHER" id="PTHR45888">
    <property type="entry name" value="HL01030P-RELATED"/>
    <property type="match status" value="1"/>
</dbReference>
<dbReference type="EMBL" id="JABSTV010001251">
    <property type="protein sequence ID" value="KAH7951959.1"/>
    <property type="molecule type" value="Genomic_DNA"/>
</dbReference>
<evidence type="ECO:0000256" key="8">
    <source>
        <dbReference type="ARBA" id="ARBA00023242"/>
    </source>
</evidence>
<dbReference type="GO" id="GO:0045944">
    <property type="term" value="P:positive regulation of transcription by RNA polymerase II"/>
    <property type="evidence" value="ECO:0007669"/>
    <property type="project" value="TreeGrafter"/>
</dbReference>
<feature type="compositionally biased region" description="Low complexity" evidence="9">
    <location>
        <begin position="175"/>
        <end position="209"/>
    </location>
</feature>
<keyword evidence="2" id="KW-0479">Metal-binding</keyword>
<feature type="compositionally biased region" description="Low complexity" evidence="9">
    <location>
        <begin position="93"/>
        <end position="114"/>
    </location>
</feature>
<evidence type="ECO:0000256" key="4">
    <source>
        <dbReference type="ARBA" id="ARBA00022771"/>
    </source>
</evidence>
<evidence type="ECO:0000256" key="3">
    <source>
        <dbReference type="ARBA" id="ARBA00022737"/>
    </source>
</evidence>
<keyword evidence="5" id="KW-0862">Zinc</keyword>
<comment type="caution">
    <text evidence="10">The sequence shown here is derived from an EMBL/GenBank/DDBJ whole genome shotgun (WGS) entry which is preliminary data.</text>
</comment>
<dbReference type="GO" id="GO:0042800">
    <property type="term" value="F:histone H3K4 methyltransferase activity"/>
    <property type="evidence" value="ECO:0007669"/>
    <property type="project" value="TreeGrafter"/>
</dbReference>
<evidence type="ECO:0000256" key="2">
    <source>
        <dbReference type="ARBA" id="ARBA00022723"/>
    </source>
</evidence>
<protein>
    <submittedName>
        <fullName evidence="10">Uncharacterized protein</fullName>
    </submittedName>
</protein>
<dbReference type="GO" id="GO:0008270">
    <property type="term" value="F:zinc ion binding"/>
    <property type="evidence" value="ECO:0007669"/>
    <property type="project" value="UniProtKB-KW"/>
</dbReference>
<feature type="compositionally biased region" description="Polar residues" evidence="9">
    <location>
        <begin position="339"/>
        <end position="353"/>
    </location>
</feature>
<dbReference type="Proteomes" id="UP000821837">
    <property type="component" value="Chromosome 5"/>
</dbReference>
<evidence type="ECO:0000256" key="7">
    <source>
        <dbReference type="ARBA" id="ARBA00023163"/>
    </source>
</evidence>
<keyword evidence="11" id="KW-1185">Reference proteome</keyword>
<feature type="compositionally biased region" description="Basic and acidic residues" evidence="9">
    <location>
        <begin position="129"/>
        <end position="165"/>
    </location>
</feature>
<evidence type="ECO:0000313" key="10">
    <source>
        <dbReference type="EMBL" id="KAH7951959.1"/>
    </source>
</evidence>
<evidence type="ECO:0000256" key="1">
    <source>
        <dbReference type="ARBA" id="ARBA00004123"/>
    </source>
</evidence>
<reference evidence="10" key="2">
    <citation type="submission" date="2021-09" db="EMBL/GenBank/DDBJ databases">
        <authorList>
            <person name="Jia N."/>
            <person name="Wang J."/>
            <person name="Shi W."/>
            <person name="Du L."/>
            <person name="Sun Y."/>
            <person name="Zhan W."/>
            <person name="Jiang J."/>
            <person name="Wang Q."/>
            <person name="Zhang B."/>
            <person name="Ji P."/>
            <person name="Sakyi L.B."/>
            <person name="Cui X."/>
            <person name="Yuan T."/>
            <person name="Jiang B."/>
            <person name="Yang W."/>
            <person name="Lam T.T.-Y."/>
            <person name="Chang Q."/>
            <person name="Ding S."/>
            <person name="Wang X."/>
            <person name="Zhu J."/>
            <person name="Ruan X."/>
            <person name="Zhao L."/>
            <person name="Wei J."/>
            <person name="Que T."/>
            <person name="Du C."/>
            <person name="Cheng J."/>
            <person name="Dai P."/>
            <person name="Han X."/>
            <person name="Huang E."/>
            <person name="Gao Y."/>
            <person name="Liu J."/>
            <person name="Shao H."/>
            <person name="Ye R."/>
            <person name="Li L."/>
            <person name="Wei W."/>
            <person name="Wang X."/>
            <person name="Wang C."/>
            <person name="Huo Q."/>
            <person name="Li W."/>
            <person name="Guo W."/>
            <person name="Chen H."/>
            <person name="Chen S."/>
            <person name="Zhou L."/>
            <person name="Zhou L."/>
            <person name="Ni X."/>
            <person name="Tian J."/>
            <person name="Zhou Y."/>
            <person name="Sheng Y."/>
            <person name="Liu T."/>
            <person name="Pan Y."/>
            <person name="Xia L."/>
            <person name="Li J."/>
            <person name="Zhao F."/>
            <person name="Cao W."/>
        </authorList>
    </citation>
    <scope>NUCLEOTIDE SEQUENCE</scope>
    <source>
        <strain evidence="10">Rsan-2018</strain>
        <tissue evidence="10">Larvae</tissue>
    </source>
</reference>
<dbReference type="AlphaFoldDB" id="A0A9D4PRY9"/>
<keyword evidence="8" id="KW-0539">Nucleus</keyword>
<keyword evidence="3" id="KW-0677">Repeat</keyword>
<proteinExistence type="predicted"/>
<feature type="compositionally biased region" description="Basic residues" evidence="9">
    <location>
        <begin position="212"/>
        <end position="221"/>
    </location>
</feature>
<evidence type="ECO:0000256" key="9">
    <source>
        <dbReference type="SAM" id="MobiDB-lite"/>
    </source>
</evidence>
<evidence type="ECO:0000256" key="6">
    <source>
        <dbReference type="ARBA" id="ARBA00023015"/>
    </source>
</evidence>
<comment type="subcellular location">
    <subcellularLocation>
        <location evidence="1">Nucleus</location>
    </subcellularLocation>
</comment>
<reference evidence="10" key="1">
    <citation type="journal article" date="2020" name="Cell">
        <title>Large-Scale Comparative Analyses of Tick Genomes Elucidate Their Genetic Diversity and Vector Capacities.</title>
        <authorList>
            <consortium name="Tick Genome and Microbiome Consortium (TIGMIC)"/>
            <person name="Jia N."/>
            <person name="Wang J."/>
            <person name="Shi W."/>
            <person name="Du L."/>
            <person name="Sun Y."/>
            <person name="Zhan W."/>
            <person name="Jiang J.F."/>
            <person name="Wang Q."/>
            <person name="Zhang B."/>
            <person name="Ji P."/>
            <person name="Bell-Sakyi L."/>
            <person name="Cui X.M."/>
            <person name="Yuan T.T."/>
            <person name="Jiang B.G."/>
            <person name="Yang W.F."/>
            <person name="Lam T.T."/>
            <person name="Chang Q.C."/>
            <person name="Ding S.J."/>
            <person name="Wang X.J."/>
            <person name="Zhu J.G."/>
            <person name="Ruan X.D."/>
            <person name="Zhao L."/>
            <person name="Wei J.T."/>
            <person name="Ye R.Z."/>
            <person name="Que T.C."/>
            <person name="Du C.H."/>
            <person name="Zhou Y.H."/>
            <person name="Cheng J.X."/>
            <person name="Dai P.F."/>
            <person name="Guo W.B."/>
            <person name="Han X.H."/>
            <person name="Huang E.J."/>
            <person name="Li L.F."/>
            <person name="Wei W."/>
            <person name="Gao Y.C."/>
            <person name="Liu J.Z."/>
            <person name="Shao H.Z."/>
            <person name="Wang X."/>
            <person name="Wang C.C."/>
            <person name="Yang T.C."/>
            <person name="Huo Q.B."/>
            <person name="Li W."/>
            <person name="Chen H.Y."/>
            <person name="Chen S.E."/>
            <person name="Zhou L.G."/>
            <person name="Ni X.B."/>
            <person name="Tian J.H."/>
            <person name="Sheng Y."/>
            <person name="Liu T."/>
            <person name="Pan Y.S."/>
            <person name="Xia L.Y."/>
            <person name="Li J."/>
            <person name="Zhao F."/>
            <person name="Cao W.C."/>
        </authorList>
    </citation>
    <scope>NUCLEOTIDE SEQUENCE</scope>
    <source>
        <strain evidence="10">Rsan-2018</strain>
    </source>
</reference>
<dbReference type="GO" id="GO:0044666">
    <property type="term" value="C:MLL3/4 complex"/>
    <property type="evidence" value="ECO:0007669"/>
    <property type="project" value="TreeGrafter"/>
</dbReference>
<keyword evidence="7" id="KW-0804">Transcription</keyword>
<keyword evidence="4" id="KW-0863">Zinc-finger</keyword>
<feature type="compositionally biased region" description="Polar residues" evidence="9">
    <location>
        <begin position="364"/>
        <end position="374"/>
    </location>
</feature>
<evidence type="ECO:0000256" key="5">
    <source>
        <dbReference type="ARBA" id="ARBA00022833"/>
    </source>
</evidence>
<accession>A0A9D4PRY9</accession>
<gene>
    <name evidence="10" type="ORF">HPB52_015822</name>
</gene>
<name>A0A9D4PRY9_RHISA</name>
<feature type="region of interest" description="Disordered" evidence="9">
    <location>
        <begin position="323"/>
        <end position="392"/>
    </location>
</feature>
<evidence type="ECO:0000313" key="11">
    <source>
        <dbReference type="Proteomes" id="UP000821837"/>
    </source>
</evidence>
<keyword evidence="6" id="KW-0805">Transcription regulation</keyword>
<feature type="region of interest" description="Disordered" evidence="9">
    <location>
        <begin position="80"/>
        <end position="233"/>
    </location>
</feature>
<dbReference type="VEuPathDB" id="VectorBase:RSAN_042111"/>
<dbReference type="PANTHER" id="PTHR45888:SF6">
    <property type="entry name" value="HL01030P-RELATED"/>
    <property type="match status" value="1"/>
</dbReference>
<feature type="region of interest" description="Disordered" evidence="9">
    <location>
        <begin position="266"/>
        <end position="302"/>
    </location>
</feature>
<sequence length="392" mass="42130">MFTGQVLLACGSSWHTATVRRVAWKQNPEVPLQWRCFPEATRFAEPPPVPVKQKPTVPQYYMDGVYLSESGIQQIKALTIEQPKRQRVRRPRQPSGGQPQGSTTTPPQSSLSTGLFGFRGRLSTEDSEDGSKDLMDVDVEPKMEVDEETKLTSEEVAKQDAESELKKKRQRKLQKLAGETSSEAALAALSGDVAAPAPEPAAEATGTTAEKPKRRRRVKKKNPLEDSFPLYLQTGSDDEDLGLKDILPHDLPQDDDLMNMLMNEGDDLSKQGSGLDDVTLNEHSGAGVSEEEGSAGVKDNDPLSGNIDTVLLSPHFNLVDSMVSAGSGGPPESVGSMGASATSMSPLPQQHGASGSRPAPVMQNPLTPASSHSVGSPFSMPSPSPFPMEYGR</sequence>
<organism evidence="10 11">
    <name type="scientific">Rhipicephalus sanguineus</name>
    <name type="common">Brown dog tick</name>
    <name type="synonym">Ixodes sanguineus</name>
    <dbReference type="NCBI Taxonomy" id="34632"/>
    <lineage>
        <taxon>Eukaryota</taxon>
        <taxon>Metazoa</taxon>
        <taxon>Ecdysozoa</taxon>
        <taxon>Arthropoda</taxon>
        <taxon>Chelicerata</taxon>
        <taxon>Arachnida</taxon>
        <taxon>Acari</taxon>
        <taxon>Parasitiformes</taxon>
        <taxon>Ixodida</taxon>
        <taxon>Ixodoidea</taxon>
        <taxon>Ixodidae</taxon>
        <taxon>Rhipicephalinae</taxon>
        <taxon>Rhipicephalus</taxon>
        <taxon>Rhipicephalus</taxon>
    </lineage>
</organism>